<dbReference type="Gene3D" id="2.60.120.200">
    <property type="match status" value="1"/>
</dbReference>
<evidence type="ECO:0000313" key="2">
    <source>
        <dbReference type="EMBL" id="BDS05462.1"/>
    </source>
</evidence>
<organism evidence="2">
    <name type="scientific">Oceaniferula spumae</name>
    <dbReference type="NCBI Taxonomy" id="2979115"/>
    <lineage>
        <taxon>Bacteria</taxon>
        <taxon>Pseudomonadati</taxon>
        <taxon>Verrucomicrobiota</taxon>
        <taxon>Verrucomicrobiia</taxon>
        <taxon>Verrucomicrobiales</taxon>
        <taxon>Verrucomicrobiaceae</taxon>
        <taxon>Oceaniferula</taxon>
    </lineage>
</organism>
<dbReference type="InterPro" id="IPR013320">
    <property type="entry name" value="ConA-like_dom_sf"/>
</dbReference>
<dbReference type="PANTHER" id="PTHR30273:SF2">
    <property type="entry name" value="PROTEIN FECR"/>
    <property type="match status" value="1"/>
</dbReference>
<keyword evidence="1" id="KW-0812">Transmembrane</keyword>
<dbReference type="GO" id="GO:0016989">
    <property type="term" value="F:sigma factor antagonist activity"/>
    <property type="evidence" value="ECO:0007669"/>
    <property type="project" value="TreeGrafter"/>
</dbReference>
<keyword evidence="1" id="KW-0472">Membrane</keyword>
<proteinExistence type="predicted"/>
<dbReference type="AlphaFoldDB" id="A0AAT9FHK2"/>
<reference evidence="2" key="1">
    <citation type="submission" date="2024-07" db="EMBL/GenBank/DDBJ databases">
        <title>Complete genome sequence of Verrucomicrobiaceae bacterium NT6N.</title>
        <authorList>
            <person name="Huang C."/>
            <person name="Takami H."/>
            <person name="Hamasaki K."/>
        </authorList>
    </citation>
    <scope>NUCLEOTIDE SEQUENCE</scope>
    <source>
        <strain evidence="2">NT6N</strain>
    </source>
</reference>
<dbReference type="EMBL" id="AP026866">
    <property type="protein sequence ID" value="BDS05462.1"/>
    <property type="molecule type" value="Genomic_DNA"/>
</dbReference>
<accession>A0AAT9FHK2</accession>
<evidence type="ECO:0000256" key="1">
    <source>
        <dbReference type="SAM" id="Phobius"/>
    </source>
</evidence>
<sequence length="530" mass="59187">MNQPLESRIQAMLDGTITETEFHHLEDELAANPEARQIYYEYAALHQGLEFRLSRASKTASGLGLAESRLLRQRSRSRRVALISAAALVLISLITMRLFFTPEVVVDDSLSFETAPGTLFTLTHNEANENPKAMQMDIESRLQISQGTVELNFASGVSAIIQGPADITLHDHDRLYMGFGTGWFNVPQKAIGFTVVTRELNIVDLGTEFGVISDPGKDDEVHVFKGKVRVEALHGVKKETTLTANQAVLVRPYGRFQVVDNNPPVFQKTLPKTLPHMHWSFDSRDDLLASNTIITAANLHHQLHSSSKPSQADLTSGPFGKALALDGISNYLETDWAGILGDRPRTVAFWLKMPNRRAPELMPHQQHTVVGWGTQQSGHSSNLSINSKWTIHFDYAENKPPILNMSYGGFWYYTRETELDDNAWHHVAVTYSGESDHAGNPVTRLFIDGQAHKIHPASHPPVRTHEDGQVMIDTMEKTPLVIGATLSREGQELIAPNQFLQAKIDELYIIEGVINEDSIRQLMTKNQLTH</sequence>
<dbReference type="Gene3D" id="2.60.120.1440">
    <property type="match status" value="1"/>
</dbReference>
<dbReference type="InterPro" id="IPR012373">
    <property type="entry name" value="Ferrdict_sens_TM"/>
</dbReference>
<dbReference type="SUPFAM" id="SSF49899">
    <property type="entry name" value="Concanavalin A-like lectins/glucanases"/>
    <property type="match status" value="1"/>
</dbReference>
<dbReference type="Pfam" id="PF13385">
    <property type="entry name" value="Laminin_G_3"/>
    <property type="match status" value="1"/>
</dbReference>
<dbReference type="PANTHER" id="PTHR30273">
    <property type="entry name" value="PERIPLASMIC SIGNAL SENSOR AND SIGMA FACTOR ACTIVATOR FECR-RELATED"/>
    <property type="match status" value="1"/>
</dbReference>
<evidence type="ECO:0008006" key="3">
    <source>
        <dbReference type="Google" id="ProtNLM"/>
    </source>
</evidence>
<feature type="transmembrane region" description="Helical" evidence="1">
    <location>
        <begin position="80"/>
        <end position="100"/>
    </location>
</feature>
<name>A0AAT9FHK2_9BACT</name>
<dbReference type="KEGG" id="osu:NT6N_05020"/>
<keyword evidence="1" id="KW-1133">Transmembrane helix</keyword>
<protein>
    <recommendedName>
        <fullName evidence="3">FecR protein domain-containing protein</fullName>
    </recommendedName>
</protein>
<gene>
    <name evidence="2" type="ORF">NT6N_05020</name>
</gene>